<comment type="caution">
    <text evidence="2">The sequence shown here is derived from an EMBL/GenBank/DDBJ whole genome shotgun (WGS) entry which is preliminary data.</text>
</comment>
<evidence type="ECO:0000256" key="1">
    <source>
        <dbReference type="SAM" id="Coils"/>
    </source>
</evidence>
<name>X1GGS7_9ZZZZ</name>
<reference evidence="2" key="1">
    <citation type="journal article" date="2014" name="Front. Microbiol.">
        <title>High frequency of phylogenetically diverse reductive dehalogenase-homologous genes in deep subseafloor sedimentary metagenomes.</title>
        <authorList>
            <person name="Kawai M."/>
            <person name="Futagami T."/>
            <person name="Toyoda A."/>
            <person name="Takaki Y."/>
            <person name="Nishi S."/>
            <person name="Hori S."/>
            <person name="Arai W."/>
            <person name="Tsubouchi T."/>
            <person name="Morono Y."/>
            <person name="Uchiyama I."/>
            <person name="Ito T."/>
            <person name="Fujiyama A."/>
            <person name="Inagaki F."/>
            <person name="Takami H."/>
        </authorList>
    </citation>
    <scope>NUCLEOTIDE SEQUENCE</scope>
    <source>
        <strain evidence="2">Expedition CK06-06</strain>
    </source>
</reference>
<feature type="non-terminal residue" evidence="2">
    <location>
        <position position="1"/>
    </location>
</feature>
<evidence type="ECO:0000313" key="2">
    <source>
        <dbReference type="EMBL" id="GAH56402.1"/>
    </source>
</evidence>
<proteinExistence type="predicted"/>
<organism evidence="2">
    <name type="scientific">marine sediment metagenome</name>
    <dbReference type="NCBI Taxonomy" id="412755"/>
    <lineage>
        <taxon>unclassified sequences</taxon>
        <taxon>metagenomes</taxon>
        <taxon>ecological metagenomes</taxon>
    </lineage>
</organism>
<sequence length="233" mass="27168">SSIQGKFIYATILDLHHDSGNVFNLRVRELSVINATNEDIEKDGFVYILENGDKVMLAPFDCVEIVSSGKPCAINRLIRTDKGTYDIEVFSFDGEVKIVDSSDLRMIPKREFELSEREYRLSKKEKESERRLQRLKQKAYDYDRRSTELEDERNYLEKQRMDSREASKKWTPADKAVFAGGAAFMGLGLYKFGKKIAKDINKRERKRLKDMRKYLEKGKVYRPFTGFGDDDDE</sequence>
<keyword evidence="1" id="KW-0175">Coiled coil</keyword>
<dbReference type="AlphaFoldDB" id="X1GGS7"/>
<accession>X1GGS7</accession>
<gene>
    <name evidence="2" type="ORF">S03H2_38464</name>
</gene>
<feature type="coiled-coil region" evidence="1">
    <location>
        <begin position="125"/>
        <end position="152"/>
    </location>
</feature>
<protein>
    <submittedName>
        <fullName evidence="2">Uncharacterized protein</fullName>
    </submittedName>
</protein>
<dbReference type="EMBL" id="BARU01023719">
    <property type="protein sequence ID" value="GAH56402.1"/>
    <property type="molecule type" value="Genomic_DNA"/>
</dbReference>